<dbReference type="InterPro" id="IPR000014">
    <property type="entry name" value="PAS"/>
</dbReference>
<reference evidence="2 3" key="1">
    <citation type="journal article" date="2016" name="Nat. Commun.">
        <title>Thousands of microbial genomes shed light on interconnected biogeochemical processes in an aquifer system.</title>
        <authorList>
            <person name="Anantharaman K."/>
            <person name="Brown C.T."/>
            <person name="Hug L.A."/>
            <person name="Sharon I."/>
            <person name="Castelle C.J."/>
            <person name="Probst A.J."/>
            <person name="Thomas B.C."/>
            <person name="Singh A."/>
            <person name="Wilkins M.J."/>
            <person name="Karaoz U."/>
            <person name="Brodie E.L."/>
            <person name="Williams K.H."/>
            <person name="Hubbard S.S."/>
            <person name="Banfield J.F."/>
        </authorList>
    </citation>
    <scope>NUCLEOTIDE SEQUENCE [LARGE SCALE GENOMIC DNA]</scope>
</reference>
<dbReference type="NCBIfam" id="TIGR00229">
    <property type="entry name" value="sensory_box"/>
    <property type="match status" value="1"/>
</dbReference>
<comment type="caution">
    <text evidence="2">The sequence shown here is derived from an EMBL/GenBank/DDBJ whole genome shotgun (WGS) entry which is preliminary data.</text>
</comment>
<dbReference type="CDD" id="cd00130">
    <property type="entry name" value="PAS"/>
    <property type="match status" value="1"/>
</dbReference>
<proteinExistence type="predicted"/>
<evidence type="ECO:0000313" key="2">
    <source>
        <dbReference type="EMBL" id="OGG00581.1"/>
    </source>
</evidence>
<dbReference type="SUPFAM" id="SSF55785">
    <property type="entry name" value="PYP-like sensor domain (PAS domain)"/>
    <property type="match status" value="1"/>
</dbReference>
<dbReference type="InterPro" id="IPR013767">
    <property type="entry name" value="PAS_fold"/>
</dbReference>
<dbReference type="Proteomes" id="UP000179129">
    <property type="component" value="Unassembled WGS sequence"/>
</dbReference>
<dbReference type="Gene3D" id="3.30.450.20">
    <property type="entry name" value="PAS domain"/>
    <property type="match status" value="1"/>
</dbReference>
<dbReference type="Pfam" id="PF00989">
    <property type="entry name" value="PAS"/>
    <property type="match status" value="1"/>
</dbReference>
<feature type="domain" description="PAS" evidence="1">
    <location>
        <begin position="5"/>
        <end position="70"/>
    </location>
</feature>
<evidence type="ECO:0000313" key="3">
    <source>
        <dbReference type="Proteomes" id="UP000179129"/>
    </source>
</evidence>
<sequence>MDKRSLLEAFVENIPDPVVIADTEHLILYCNPAAKKHFENGEKLEGTSLLDCHNADSRRKMAEVLEKLRNGEEEVQITDKPGQRTYMRAIRDSRGRLLGYYERYTYFPKRID</sequence>
<dbReference type="AlphaFoldDB" id="A0A1F5YK79"/>
<evidence type="ECO:0000259" key="1">
    <source>
        <dbReference type="SMART" id="SM00091"/>
    </source>
</evidence>
<dbReference type="SMART" id="SM00091">
    <property type="entry name" value="PAS"/>
    <property type="match status" value="1"/>
</dbReference>
<protein>
    <recommendedName>
        <fullName evidence="1">PAS domain-containing protein</fullName>
    </recommendedName>
</protein>
<dbReference type="STRING" id="1817867.A3F83_01720"/>
<accession>A0A1F5YK79</accession>
<organism evidence="2 3">
    <name type="scientific">Candidatus Glassbacteria bacterium RIFCSPLOWO2_12_FULL_58_11</name>
    <dbReference type="NCBI Taxonomy" id="1817867"/>
    <lineage>
        <taxon>Bacteria</taxon>
        <taxon>Candidatus Glassiibacteriota</taxon>
    </lineage>
</organism>
<gene>
    <name evidence="2" type="ORF">A3F83_01720</name>
</gene>
<dbReference type="GO" id="GO:0006355">
    <property type="term" value="P:regulation of DNA-templated transcription"/>
    <property type="evidence" value="ECO:0007669"/>
    <property type="project" value="InterPro"/>
</dbReference>
<dbReference type="EMBL" id="MFIX01000251">
    <property type="protein sequence ID" value="OGG00581.1"/>
    <property type="molecule type" value="Genomic_DNA"/>
</dbReference>
<name>A0A1F5YK79_9BACT</name>
<dbReference type="InterPro" id="IPR035965">
    <property type="entry name" value="PAS-like_dom_sf"/>
</dbReference>